<dbReference type="Pfam" id="PF10400">
    <property type="entry name" value="Vir_act_alpha_C"/>
    <property type="match status" value="1"/>
</dbReference>
<keyword evidence="4" id="KW-1185">Reference proteome</keyword>
<gene>
    <name evidence="3" type="ORF">D3P08_23835</name>
</gene>
<accession>A0A3A1UMW4</accession>
<dbReference type="PANTHER" id="PTHR43252">
    <property type="entry name" value="TRANSCRIPTIONAL REGULATOR YQJI"/>
    <property type="match status" value="1"/>
</dbReference>
<dbReference type="InterPro" id="IPR018309">
    <property type="entry name" value="Tscrpt_reg_PadR_C"/>
</dbReference>
<dbReference type="OrthoDB" id="9783723at2"/>
<reference evidence="3 4" key="1">
    <citation type="submission" date="2018-09" db="EMBL/GenBank/DDBJ databases">
        <title>Paenibacillus aracenensis nov. sp. isolated from a cave in southern Spain.</title>
        <authorList>
            <person name="Jurado V."/>
            <person name="Gutierrez-Patricio S."/>
            <person name="Gonzalez-Pimentel J.L."/>
            <person name="Miller A.Z."/>
            <person name="Laiz L."/>
            <person name="Saiz-Jimenez C."/>
        </authorList>
    </citation>
    <scope>NUCLEOTIDE SEQUENCE [LARGE SCALE GENOMIC DNA]</scope>
    <source>
        <strain evidence="3 4">DSM 22867</strain>
    </source>
</reference>
<feature type="domain" description="Transcription regulator PadR C-terminal" evidence="2">
    <location>
        <begin position="95"/>
        <end position="176"/>
    </location>
</feature>
<dbReference type="PANTHER" id="PTHR43252:SF6">
    <property type="entry name" value="NEGATIVE TRANSCRIPTION REGULATOR PADR"/>
    <property type="match status" value="1"/>
</dbReference>
<dbReference type="InterPro" id="IPR036388">
    <property type="entry name" value="WH-like_DNA-bd_sf"/>
</dbReference>
<dbReference type="Pfam" id="PF03551">
    <property type="entry name" value="PadR"/>
    <property type="match status" value="1"/>
</dbReference>
<sequence length="184" mass="21157">MEFVILGLLMIRSQTVYELNQSFKTGVSLFYSASYGSLQTALKKLLEKGWVSYSEEVENGRHKKVYAVQPAGKEAFAAWMKSETPDSKLEVTALSKMYFLGLIADAEERRTILREITDKTEQALAGLEALNRELDQMEVPEAYRGLFRYQLKTLEYGIGAHRFARDWFAKELKELERLPRSEDV</sequence>
<organism evidence="3 4">
    <name type="scientific">Paenibacillus nanensis</name>
    <dbReference type="NCBI Taxonomy" id="393251"/>
    <lineage>
        <taxon>Bacteria</taxon>
        <taxon>Bacillati</taxon>
        <taxon>Bacillota</taxon>
        <taxon>Bacilli</taxon>
        <taxon>Bacillales</taxon>
        <taxon>Paenibacillaceae</taxon>
        <taxon>Paenibacillus</taxon>
    </lineage>
</organism>
<evidence type="ECO:0000259" key="2">
    <source>
        <dbReference type="Pfam" id="PF10400"/>
    </source>
</evidence>
<dbReference type="RefSeq" id="WP_119602632.1">
    <property type="nucleotide sequence ID" value="NZ_QXQA01000020.1"/>
</dbReference>
<proteinExistence type="predicted"/>
<comment type="caution">
    <text evidence="3">The sequence shown here is derived from an EMBL/GenBank/DDBJ whole genome shotgun (WGS) entry which is preliminary data.</text>
</comment>
<dbReference type="EMBL" id="QXQA01000020">
    <property type="protein sequence ID" value="RIX48730.1"/>
    <property type="molecule type" value="Genomic_DNA"/>
</dbReference>
<dbReference type="SUPFAM" id="SSF46785">
    <property type="entry name" value="Winged helix' DNA-binding domain"/>
    <property type="match status" value="1"/>
</dbReference>
<protein>
    <submittedName>
        <fullName evidence="3">PadR family transcriptional regulator</fullName>
    </submittedName>
</protein>
<feature type="domain" description="Transcription regulator PadR N-terminal" evidence="1">
    <location>
        <begin position="5"/>
        <end position="77"/>
    </location>
</feature>
<dbReference type="Proteomes" id="UP000266482">
    <property type="component" value="Unassembled WGS sequence"/>
</dbReference>
<dbReference type="InterPro" id="IPR036390">
    <property type="entry name" value="WH_DNA-bd_sf"/>
</dbReference>
<evidence type="ECO:0000313" key="3">
    <source>
        <dbReference type="EMBL" id="RIX48730.1"/>
    </source>
</evidence>
<dbReference type="Gene3D" id="1.10.10.10">
    <property type="entry name" value="Winged helix-like DNA-binding domain superfamily/Winged helix DNA-binding domain"/>
    <property type="match status" value="1"/>
</dbReference>
<evidence type="ECO:0000313" key="4">
    <source>
        <dbReference type="Proteomes" id="UP000266482"/>
    </source>
</evidence>
<evidence type="ECO:0000259" key="1">
    <source>
        <dbReference type="Pfam" id="PF03551"/>
    </source>
</evidence>
<dbReference type="InterPro" id="IPR005149">
    <property type="entry name" value="Tscrpt_reg_PadR_N"/>
</dbReference>
<dbReference type="AlphaFoldDB" id="A0A3A1UMW4"/>
<name>A0A3A1UMW4_9BACL</name>